<keyword evidence="2" id="KW-0596">Phosphopantetheine</keyword>
<dbReference type="InterPro" id="IPR036291">
    <property type="entry name" value="NAD(P)-bd_dom_sf"/>
</dbReference>
<sequence>MSIDHSGVADILPATASQQGMLYQALAGNDPGMYLEQYGFTVRGAVDTERYRAAWQATLDYQPALRTTFHWEGLGKAYQVVHRHLVLPFETADLSGDDPSRQAARLEALRQEKRQAGFAPDRGPLFAVTVIRLGQEHYKVWLTLHHALADGWSLSLILAEVAERYRAPDAPRPAAVPLRHYCDWLARQDSERARQWWRERLTGRGLAGQAPLADPRAGGASVFAEQVLDETDSGRLREGCRRQGVTESTLFCAAWALLMARYLRQEHVVFGCVVSTRPPGIAGIERMLGLLLNVLPVTATIEPDRALADWLQGFQRQLFADRQYDWLPLHEMQDLAGSAAETALFGSLLVWENQPGANMASSGENGLRVEHDEAYERNDYPLMLAGYPERRIRLRLTFREDALPGEAAHSLLRQTAALMTTLAEPGTLTLADLAPCEGVLALPALPGGQDSGLVATDPWQRFTEQARVDPEALQWIQISPPLSLTRGQLLARARALAARLAPRLPADRTAPLALLLWPDSDYASAILASLCLGRPWLALDPRKPPDGLAALLEQHRPAALLTQPALWPDPSRWDGLTLTDLAAPDPDPPPLADRPPPAPDDCAFMVLTSGSTGVPKCVRLPHRALRHRLAWMEQAYPPGPDERMLLKTSPVFVDAVCELLGPLLCGYPVVSPGPEPVLDLAELTRLVSDHAITRLVVTPSVLDGLLALPAEPRPALRLLQVSGERFGAELFGRAARRWPRARILNVYGSAEVMADASVFDAGEDADRRAFNGADVPLGKLLPGIRGMILDECQRPLPPGAIGELYLGGVCLASGYLGDEAATAAKFRHLTHLPGQPRMYATGDLASIGPDGELRCHGRADAQIKINGIRIEPGEIEALLKAQEGVADAAVACHDNERGLRVLTAHIASPDHCADPAALITRLRAALARQLSSALMPRHWQCDAELPRNASGKLDRRALRYRPGAPTRTNLTPPQTDTQRQLAELWRQTLGVDVADIDDSFFDAGGNSIRMTQLCFAIRKQFGVAFPIRAIFEVPSLRQQAQWLDALRAGAKPEDDSHGSGDIGYDLDADAARADAIRPRTVLPETSGRPGAKRLFLSGAQGFINAWLLARLLDDAGARVTCLAPGKHEDQARDWLARHLEGFGLWTPERAARLDAVAGDLGAERFGLDARTWARLADSDVLFHTGVDINFIAPYQQLRATNALAAATMVELAVAGRAKPLHFVGSQSIVDQTHARPDSAPIAEDDPLPHWRGLPNGYLQARWVSDTLMRRAMARGLPGSVIRMTTVSGDTLDHRANPQDMMWQLIKLAVTLGAVPDSPRPIDLVPVDTAVEAAIALARSPASLGHVWHVSNPRRWTWREVGERLRAAGYPLRILSGPEWSKTFRRHAPALSRDPAWQAVLPLIGDTWREYPCFFRLEASRTRQRLEELGSPVPPLEWDTLWKTLRTQIAQGFLPPPPQGEGNRG</sequence>
<name>A0A918P487_9NEIS</name>
<dbReference type="SUPFAM" id="SSF52777">
    <property type="entry name" value="CoA-dependent acyltransferases"/>
    <property type="match status" value="2"/>
</dbReference>
<dbReference type="GO" id="GO:0016874">
    <property type="term" value="F:ligase activity"/>
    <property type="evidence" value="ECO:0007669"/>
    <property type="project" value="UniProtKB-KW"/>
</dbReference>
<dbReference type="SUPFAM" id="SSF47336">
    <property type="entry name" value="ACP-like"/>
    <property type="match status" value="1"/>
</dbReference>
<dbReference type="InterPro" id="IPR045851">
    <property type="entry name" value="AMP-bd_C_sf"/>
</dbReference>
<reference evidence="7" key="1">
    <citation type="journal article" date="2014" name="Int. J. Syst. Evol. Microbiol.">
        <title>Complete genome sequence of Corynebacterium casei LMG S-19264T (=DSM 44701T), isolated from a smear-ripened cheese.</title>
        <authorList>
            <consortium name="US DOE Joint Genome Institute (JGI-PGF)"/>
            <person name="Walter F."/>
            <person name="Albersmeier A."/>
            <person name="Kalinowski J."/>
            <person name="Ruckert C."/>
        </authorList>
    </citation>
    <scope>NUCLEOTIDE SEQUENCE</scope>
    <source>
        <strain evidence="7">KCTC 32182</strain>
    </source>
</reference>
<evidence type="ECO:0000256" key="4">
    <source>
        <dbReference type="ARBA" id="ARBA00022598"/>
    </source>
</evidence>
<keyword evidence="3" id="KW-0597">Phosphoprotein</keyword>
<dbReference type="PROSITE" id="PS00012">
    <property type="entry name" value="PHOSPHOPANTETHEINE"/>
    <property type="match status" value="1"/>
</dbReference>
<dbReference type="Proteomes" id="UP000645257">
    <property type="component" value="Unassembled WGS sequence"/>
</dbReference>
<dbReference type="InterPro" id="IPR001242">
    <property type="entry name" value="Condensation_dom"/>
</dbReference>
<dbReference type="Gene3D" id="3.30.559.30">
    <property type="entry name" value="Nonribosomal peptide synthetase, condensation domain"/>
    <property type="match status" value="1"/>
</dbReference>
<dbReference type="EMBL" id="BMYX01000012">
    <property type="protein sequence ID" value="GGY18416.1"/>
    <property type="molecule type" value="Genomic_DNA"/>
</dbReference>
<organism evidence="7 8">
    <name type="scientific">Paludibacterium paludis</name>
    <dbReference type="NCBI Taxonomy" id="1225769"/>
    <lineage>
        <taxon>Bacteria</taxon>
        <taxon>Pseudomonadati</taxon>
        <taxon>Pseudomonadota</taxon>
        <taxon>Betaproteobacteria</taxon>
        <taxon>Neisseriales</taxon>
        <taxon>Chromobacteriaceae</taxon>
        <taxon>Paludibacterium</taxon>
    </lineage>
</organism>
<keyword evidence="8" id="KW-1185">Reference proteome</keyword>
<dbReference type="SMART" id="SM00823">
    <property type="entry name" value="PKS_PP"/>
    <property type="match status" value="1"/>
</dbReference>
<evidence type="ECO:0000313" key="7">
    <source>
        <dbReference type="EMBL" id="GGY18416.1"/>
    </source>
</evidence>
<dbReference type="Pfam" id="PF07993">
    <property type="entry name" value="NAD_binding_4"/>
    <property type="match status" value="1"/>
</dbReference>
<evidence type="ECO:0000313" key="8">
    <source>
        <dbReference type="Proteomes" id="UP000645257"/>
    </source>
</evidence>
<comment type="caution">
    <text evidence="7">The sequence shown here is derived from an EMBL/GenBank/DDBJ whole genome shotgun (WGS) entry which is preliminary data.</text>
</comment>
<dbReference type="RefSeq" id="WP_189534306.1">
    <property type="nucleotide sequence ID" value="NZ_BMYX01000012.1"/>
</dbReference>
<keyword evidence="4" id="KW-0436">Ligase</keyword>
<dbReference type="SUPFAM" id="SSF56801">
    <property type="entry name" value="Acetyl-CoA synthetase-like"/>
    <property type="match status" value="1"/>
</dbReference>
<dbReference type="InterPro" id="IPR013120">
    <property type="entry name" value="FAR_NAD-bd"/>
</dbReference>
<comment type="cofactor">
    <cofactor evidence="1">
        <name>pantetheine 4'-phosphate</name>
        <dbReference type="ChEBI" id="CHEBI:47942"/>
    </cofactor>
</comment>
<dbReference type="InterPro" id="IPR020806">
    <property type="entry name" value="PKS_PP-bd"/>
</dbReference>
<dbReference type="InterPro" id="IPR023213">
    <property type="entry name" value="CAT-like_dom_sf"/>
</dbReference>
<dbReference type="InterPro" id="IPR036736">
    <property type="entry name" value="ACP-like_sf"/>
</dbReference>
<dbReference type="Gene3D" id="3.30.300.30">
    <property type="match status" value="1"/>
</dbReference>
<evidence type="ECO:0000259" key="6">
    <source>
        <dbReference type="PROSITE" id="PS50075"/>
    </source>
</evidence>
<dbReference type="PANTHER" id="PTHR45527:SF1">
    <property type="entry name" value="FATTY ACID SYNTHASE"/>
    <property type="match status" value="1"/>
</dbReference>
<dbReference type="InterPro" id="IPR009081">
    <property type="entry name" value="PP-bd_ACP"/>
</dbReference>
<protein>
    <recommendedName>
        <fullName evidence="6">Carrier domain-containing protein</fullName>
    </recommendedName>
</protein>
<dbReference type="Gene3D" id="3.30.559.10">
    <property type="entry name" value="Chloramphenicol acetyltransferase-like domain"/>
    <property type="match status" value="1"/>
</dbReference>
<dbReference type="InterPro" id="IPR020845">
    <property type="entry name" value="AMP-binding_CS"/>
</dbReference>
<reference evidence="7" key="2">
    <citation type="submission" date="2020-09" db="EMBL/GenBank/DDBJ databases">
        <authorList>
            <person name="Sun Q."/>
            <person name="Kim S."/>
        </authorList>
    </citation>
    <scope>NUCLEOTIDE SEQUENCE</scope>
    <source>
        <strain evidence="7">KCTC 32182</strain>
    </source>
</reference>
<gene>
    <name evidence="7" type="ORF">GCM10011289_22390</name>
</gene>
<dbReference type="GO" id="GO:0005737">
    <property type="term" value="C:cytoplasm"/>
    <property type="evidence" value="ECO:0007669"/>
    <property type="project" value="TreeGrafter"/>
</dbReference>
<proteinExistence type="predicted"/>
<dbReference type="SUPFAM" id="SSF51735">
    <property type="entry name" value="NAD(P)-binding Rossmann-fold domains"/>
    <property type="match status" value="1"/>
</dbReference>
<feature type="compositionally biased region" description="Pro residues" evidence="5">
    <location>
        <begin position="585"/>
        <end position="598"/>
    </location>
</feature>
<evidence type="ECO:0000256" key="3">
    <source>
        <dbReference type="ARBA" id="ARBA00022553"/>
    </source>
</evidence>
<feature type="domain" description="Carrier" evidence="6">
    <location>
        <begin position="972"/>
        <end position="1047"/>
    </location>
</feature>
<dbReference type="InterPro" id="IPR006162">
    <property type="entry name" value="Ppantetheine_attach_site"/>
</dbReference>
<dbReference type="Pfam" id="PF00501">
    <property type="entry name" value="AMP-binding"/>
    <property type="match status" value="1"/>
</dbReference>
<dbReference type="Pfam" id="PF00668">
    <property type="entry name" value="Condensation"/>
    <property type="match status" value="1"/>
</dbReference>
<dbReference type="CDD" id="cd05930">
    <property type="entry name" value="A_NRPS"/>
    <property type="match status" value="1"/>
</dbReference>
<dbReference type="Pfam" id="PF00550">
    <property type="entry name" value="PP-binding"/>
    <property type="match status" value="1"/>
</dbReference>
<evidence type="ECO:0000256" key="2">
    <source>
        <dbReference type="ARBA" id="ARBA00022450"/>
    </source>
</evidence>
<dbReference type="GO" id="GO:0031177">
    <property type="term" value="F:phosphopantetheine binding"/>
    <property type="evidence" value="ECO:0007669"/>
    <property type="project" value="InterPro"/>
</dbReference>
<dbReference type="GO" id="GO:0043041">
    <property type="term" value="P:amino acid activation for nonribosomal peptide biosynthetic process"/>
    <property type="evidence" value="ECO:0007669"/>
    <property type="project" value="TreeGrafter"/>
</dbReference>
<evidence type="ECO:0000256" key="1">
    <source>
        <dbReference type="ARBA" id="ARBA00001957"/>
    </source>
</evidence>
<dbReference type="Gene3D" id="3.40.50.12780">
    <property type="entry name" value="N-terminal domain of ligase-like"/>
    <property type="match status" value="1"/>
</dbReference>
<dbReference type="InterPro" id="IPR042099">
    <property type="entry name" value="ANL_N_sf"/>
</dbReference>
<dbReference type="Gene3D" id="3.40.50.720">
    <property type="entry name" value="NAD(P)-binding Rossmann-like Domain"/>
    <property type="match status" value="1"/>
</dbReference>
<dbReference type="PROSITE" id="PS00455">
    <property type="entry name" value="AMP_BINDING"/>
    <property type="match status" value="1"/>
</dbReference>
<dbReference type="InterPro" id="IPR000873">
    <property type="entry name" value="AMP-dep_synth/lig_dom"/>
</dbReference>
<accession>A0A918P487</accession>
<dbReference type="Gene3D" id="1.10.1200.10">
    <property type="entry name" value="ACP-like"/>
    <property type="match status" value="1"/>
</dbReference>
<dbReference type="GO" id="GO:0044550">
    <property type="term" value="P:secondary metabolite biosynthetic process"/>
    <property type="evidence" value="ECO:0007669"/>
    <property type="project" value="TreeGrafter"/>
</dbReference>
<feature type="region of interest" description="Disordered" evidence="5">
    <location>
        <begin position="577"/>
        <end position="598"/>
    </location>
</feature>
<dbReference type="PANTHER" id="PTHR45527">
    <property type="entry name" value="NONRIBOSOMAL PEPTIDE SYNTHETASE"/>
    <property type="match status" value="1"/>
</dbReference>
<evidence type="ECO:0000256" key="5">
    <source>
        <dbReference type="SAM" id="MobiDB-lite"/>
    </source>
</evidence>
<dbReference type="PROSITE" id="PS50075">
    <property type="entry name" value="CARRIER"/>
    <property type="match status" value="1"/>
</dbReference>